<feature type="domain" description="tRNA/rRNA methyltransferase SpoU type" evidence="4">
    <location>
        <begin position="23"/>
        <end position="169"/>
    </location>
</feature>
<reference evidence="5" key="1">
    <citation type="submission" date="2013-12" db="EMBL/GenBank/DDBJ databases">
        <title>The Genome Sequence of Aphanomyces astaci APO3.</title>
        <authorList>
            <consortium name="The Broad Institute Genomics Platform"/>
            <person name="Russ C."/>
            <person name="Tyler B."/>
            <person name="van West P."/>
            <person name="Dieguez-Uribeondo J."/>
            <person name="Young S.K."/>
            <person name="Zeng Q."/>
            <person name="Gargeya S."/>
            <person name="Fitzgerald M."/>
            <person name="Abouelleil A."/>
            <person name="Alvarado L."/>
            <person name="Chapman S.B."/>
            <person name="Gainer-Dewar J."/>
            <person name="Goldberg J."/>
            <person name="Griggs A."/>
            <person name="Gujja S."/>
            <person name="Hansen M."/>
            <person name="Howarth C."/>
            <person name="Imamovic A."/>
            <person name="Ireland A."/>
            <person name="Larimer J."/>
            <person name="McCowan C."/>
            <person name="Murphy C."/>
            <person name="Pearson M."/>
            <person name="Poon T.W."/>
            <person name="Priest M."/>
            <person name="Roberts A."/>
            <person name="Saif S."/>
            <person name="Shea T."/>
            <person name="Sykes S."/>
            <person name="Wortman J."/>
            <person name="Nusbaum C."/>
            <person name="Birren B."/>
        </authorList>
    </citation>
    <scope>NUCLEOTIDE SEQUENCE [LARGE SCALE GENOMIC DNA]</scope>
    <source>
        <strain evidence="5">APO3</strain>
    </source>
</reference>
<feature type="compositionally biased region" description="Low complexity" evidence="3">
    <location>
        <begin position="1"/>
        <end position="12"/>
    </location>
</feature>
<evidence type="ECO:0000256" key="3">
    <source>
        <dbReference type="SAM" id="MobiDB-lite"/>
    </source>
</evidence>
<dbReference type="OrthoDB" id="270651at2759"/>
<keyword evidence="2" id="KW-0808">Transferase</keyword>
<dbReference type="AlphaFoldDB" id="W4GT43"/>
<accession>W4GT43</accession>
<dbReference type="EMBL" id="KI913122">
    <property type="protein sequence ID" value="ETV82149.1"/>
    <property type="molecule type" value="Genomic_DNA"/>
</dbReference>
<dbReference type="GeneID" id="20806866"/>
<proteinExistence type="predicted"/>
<gene>
    <name evidence="5" type="ORF">H257_04870</name>
</gene>
<dbReference type="GO" id="GO:0006396">
    <property type="term" value="P:RNA processing"/>
    <property type="evidence" value="ECO:0007669"/>
    <property type="project" value="InterPro"/>
</dbReference>
<dbReference type="SUPFAM" id="SSF75217">
    <property type="entry name" value="alpha/beta knot"/>
    <property type="match status" value="1"/>
</dbReference>
<organism evidence="5">
    <name type="scientific">Aphanomyces astaci</name>
    <name type="common">Crayfish plague agent</name>
    <dbReference type="NCBI Taxonomy" id="112090"/>
    <lineage>
        <taxon>Eukaryota</taxon>
        <taxon>Sar</taxon>
        <taxon>Stramenopiles</taxon>
        <taxon>Oomycota</taxon>
        <taxon>Saprolegniomycetes</taxon>
        <taxon>Saprolegniales</taxon>
        <taxon>Verrucalvaceae</taxon>
        <taxon>Aphanomyces</taxon>
    </lineage>
</organism>
<name>W4GT43_APHAT</name>
<dbReference type="RefSeq" id="XP_009827818.1">
    <property type="nucleotide sequence ID" value="XM_009829516.1"/>
</dbReference>
<dbReference type="GO" id="GO:0032259">
    <property type="term" value="P:methylation"/>
    <property type="evidence" value="ECO:0007669"/>
    <property type="project" value="UniProtKB-KW"/>
</dbReference>
<sequence length="190" mass="20428">MSSSPPHEVAPSTTPPPPPPPQYLIINNIQKRKNIRDMLLSASAFGVAEVFVVGHKLLSFDQAMNIEDVLPGFQFPFRITRFDTLAECRAHLVSIEPTVTILGIEILHNAKSVNDVDVFQGPTAVMAGNEGSGLSDAQVAICDRFVYIPQYGGGTASLNVTVATSIVMHAFALWAHDYSTAGTPLLPVSK</sequence>
<dbReference type="PANTHER" id="PTHR43191:SF7">
    <property type="entry name" value="OBP33PEP LIKE PROTEIN"/>
    <property type="match status" value="1"/>
</dbReference>
<dbReference type="STRING" id="112090.W4GT43"/>
<evidence type="ECO:0000313" key="5">
    <source>
        <dbReference type="EMBL" id="ETV82149.1"/>
    </source>
</evidence>
<keyword evidence="1" id="KW-0489">Methyltransferase</keyword>
<dbReference type="InterPro" id="IPR001537">
    <property type="entry name" value="SpoU_MeTrfase"/>
</dbReference>
<dbReference type="InterPro" id="IPR029026">
    <property type="entry name" value="tRNA_m1G_MTases_N"/>
</dbReference>
<dbReference type="VEuPathDB" id="FungiDB:H257_04870"/>
<dbReference type="InterPro" id="IPR029028">
    <property type="entry name" value="Alpha/beta_knot_MTases"/>
</dbReference>
<dbReference type="GO" id="GO:0008173">
    <property type="term" value="F:RNA methyltransferase activity"/>
    <property type="evidence" value="ECO:0007669"/>
    <property type="project" value="InterPro"/>
</dbReference>
<dbReference type="InterPro" id="IPR051259">
    <property type="entry name" value="rRNA_Methyltransferase"/>
</dbReference>
<dbReference type="GO" id="GO:0003723">
    <property type="term" value="F:RNA binding"/>
    <property type="evidence" value="ECO:0007669"/>
    <property type="project" value="InterPro"/>
</dbReference>
<feature type="compositionally biased region" description="Pro residues" evidence="3">
    <location>
        <begin position="13"/>
        <end position="22"/>
    </location>
</feature>
<dbReference type="PANTHER" id="PTHR43191">
    <property type="entry name" value="RRNA METHYLTRANSFERASE 3"/>
    <property type="match status" value="1"/>
</dbReference>
<evidence type="ECO:0000256" key="2">
    <source>
        <dbReference type="ARBA" id="ARBA00022679"/>
    </source>
</evidence>
<evidence type="ECO:0000256" key="1">
    <source>
        <dbReference type="ARBA" id="ARBA00022603"/>
    </source>
</evidence>
<protein>
    <recommendedName>
        <fullName evidence="4">tRNA/rRNA methyltransferase SpoU type domain-containing protein</fullName>
    </recommendedName>
</protein>
<dbReference type="Pfam" id="PF00588">
    <property type="entry name" value="SpoU_methylase"/>
    <property type="match status" value="1"/>
</dbReference>
<feature type="region of interest" description="Disordered" evidence="3">
    <location>
        <begin position="1"/>
        <end position="22"/>
    </location>
</feature>
<dbReference type="Gene3D" id="3.40.1280.10">
    <property type="match status" value="1"/>
</dbReference>
<evidence type="ECO:0000259" key="4">
    <source>
        <dbReference type="Pfam" id="PF00588"/>
    </source>
</evidence>